<gene>
    <name evidence="2" type="ORF">FNJ60_00900</name>
</gene>
<name>A0A5D3FUX1_9BACE</name>
<reference evidence="2 3" key="1">
    <citation type="submission" date="2019-07" db="EMBL/GenBank/DDBJ databases">
        <title>Draft Genome Sequences of Bacteroides pyogenes Strains Isolated from the Uterus Holstein Dairy Cows with Metritis.</title>
        <authorList>
            <person name="Cunha F."/>
            <person name="Galvao K.N."/>
            <person name="Jeon S.J."/>
            <person name="Jeong K.C."/>
        </authorList>
    </citation>
    <scope>NUCLEOTIDE SEQUENCE [LARGE SCALE GENOMIC DNA]</scope>
    <source>
        <strain evidence="2 3">KG-31</strain>
    </source>
</reference>
<dbReference type="RefSeq" id="WP_148730110.1">
    <property type="nucleotide sequence ID" value="NZ_VKLW01000001.1"/>
</dbReference>
<dbReference type="Pfam" id="PF08522">
    <property type="entry name" value="BT_3987-like_N"/>
    <property type="match status" value="1"/>
</dbReference>
<evidence type="ECO:0000313" key="3">
    <source>
        <dbReference type="Proteomes" id="UP000324383"/>
    </source>
</evidence>
<evidence type="ECO:0000259" key="1">
    <source>
        <dbReference type="Pfam" id="PF08522"/>
    </source>
</evidence>
<dbReference type="Gene3D" id="2.60.40.1740">
    <property type="entry name" value="hypothetical protein (bacova_03559)"/>
    <property type="match status" value="1"/>
</dbReference>
<dbReference type="Gene3D" id="2.60.120.260">
    <property type="entry name" value="Galactose-binding domain-like"/>
    <property type="match status" value="1"/>
</dbReference>
<accession>A0A5D3FUX1</accession>
<dbReference type="AlphaFoldDB" id="A0A5D3FUX1"/>
<sequence>MNLYILKTFKVSLLIIVCLLISCSKDEVIDPYDVNYVYVRTPLKSDYLFKYKPEGGFVTQIEDVLPLVPVRCTKPASEDITVQLAIDNSLVAMYNREHEDLPIYAAVENVELQNTNLTIKKGMYVSQDTIKLVYKDKSEFTNGKENFLIPITIKSVRAPGQVSKTNIVYLSIKSSVVFIDTGEEPQGDKLTDTKGWKIMIGNKDVTSILTSGEPATEIVQSPVYIDFGKKVKVSTIALNFYKQDWGWRPRLYAAKKAQVEMSEDGVTYSQIGTTLDLPAKQLQYLQLYTGKEIRYLKIVLKGNWAGYGMPYLTNLYIYADK</sequence>
<comment type="caution">
    <text evidence="2">The sequence shown here is derived from an EMBL/GenBank/DDBJ whole genome shotgun (WGS) entry which is preliminary data.</text>
</comment>
<dbReference type="SUPFAM" id="SSF49785">
    <property type="entry name" value="Galactose-binding domain-like"/>
    <property type="match status" value="1"/>
</dbReference>
<dbReference type="InterPro" id="IPR013728">
    <property type="entry name" value="BT_3987-like_N"/>
</dbReference>
<dbReference type="Proteomes" id="UP000324383">
    <property type="component" value="Unassembled WGS sequence"/>
</dbReference>
<dbReference type="PROSITE" id="PS51257">
    <property type="entry name" value="PROKAR_LIPOPROTEIN"/>
    <property type="match status" value="1"/>
</dbReference>
<protein>
    <submittedName>
        <fullName evidence="2">DUF1735 domain-containing protein</fullName>
    </submittedName>
</protein>
<proteinExistence type="predicted"/>
<dbReference type="EMBL" id="VKLW01000001">
    <property type="protein sequence ID" value="TYK35696.1"/>
    <property type="molecule type" value="Genomic_DNA"/>
</dbReference>
<evidence type="ECO:0000313" key="2">
    <source>
        <dbReference type="EMBL" id="TYK35696.1"/>
    </source>
</evidence>
<feature type="domain" description="BT-3987-like N-terminal" evidence="1">
    <location>
        <begin position="68"/>
        <end position="157"/>
    </location>
</feature>
<organism evidence="2 3">
    <name type="scientific">Bacteroides pyogenes</name>
    <dbReference type="NCBI Taxonomy" id="310300"/>
    <lineage>
        <taxon>Bacteria</taxon>
        <taxon>Pseudomonadati</taxon>
        <taxon>Bacteroidota</taxon>
        <taxon>Bacteroidia</taxon>
        <taxon>Bacteroidales</taxon>
        <taxon>Bacteroidaceae</taxon>
        <taxon>Bacteroides</taxon>
    </lineage>
</organism>
<keyword evidence="3" id="KW-1185">Reference proteome</keyword>
<dbReference type="InterPro" id="IPR008979">
    <property type="entry name" value="Galactose-bd-like_sf"/>
</dbReference>